<dbReference type="PROSITE" id="PS51118">
    <property type="entry name" value="HTH_HXLR"/>
    <property type="match status" value="1"/>
</dbReference>
<dbReference type="AlphaFoldDB" id="A0A3B9L237"/>
<dbReference type="GO" id="GO:0003677">
    <property type="term" value="F:DNA binding"/>
    <property type="evidence" value="ECO:0007669"/>
    <property type="project" value="UniProtKB-KW"/>
</dbReference>
<accession>A0A3B9L237</accession>
<gene>
    <name evidence="5" type="ORF">DCG65_10000</name>
</gene>
<dbReference type="InterPro" id="IPR002577">
    <property type="entry name" value="HTH_HxlR"/>
</dbReference>
<dbReference type="Pfam" id="PF01638">
    <property type="entry name" value="HxlR"/>
    <property type="match status" value="1"/>
</dbReference>
<dbReference type="PANTHER" id="PTHR33204:SF29">
    <property type="entry name" value="TRANSCRIPTIONAL REGULATOR"/>
    <property type="match status" value="1"/>
</dbReference>
<evidence type="ECO:0000256" key="3">
    <source>
        <dbReference type="ARBA" id="ARBA00023163"/>
    </source>
</evidence>
<keyword evidence="3" id="KW-0804">Transcription</keyword>
<dbReference type="InterPro" id="IPR036390">
    <property type="entry name" value="WH_DNA-bd_sf"/>
</dbReference>
<name>A0A3B9L237_9PROT</name>
<comment type="caution">
    <text evidence="5">The sequence shown here is derived from an EMBL/GenBank/DDBJ whole genome shotgun (WGS) entry which is preliminary data.</text>
</comment>
<evidence type="ECO:0000313" key="5">
    <source>
        <dbReference type="EMBL" id="HAE94884.1"/>
    </source>
</evidence>
<feature type="domain" description="HTH hxlR-type" evidence="4">
    <location>
        <begin position="20"/>
        <end position="125"/>
    </location>
</feature>
<dbReference type="InterPro" id="IPR036388">
    <property type="entry name" value="WH-like_DNA-bd_sf"/>
</dbReference>
<evidence type="ECO:0000256" key="1">
    <source>
        <dbReference type="ARBA" id="ARBA00023015"/>
    </source>
</evidence>
<keyword evidence="1" id="KW-0805">Transcription regulation</keyword>
<keyword evidence="2" id="KW-0238">DNA-binding</keyword>
<organism evidence="5 6">
    <name type="scientific">Hyphomonas atlantica</name>
    <dbReference type="NCBI Taxonomy" id="1280948"/>
    <lineage>
        <taxon>Bacteria</taxon>
        <taxon>Pseudomonadati</taxon>
        <taxon>Pseudomonadota</taxon>
        <taxon>Alphaproteobacteria</taxon>
        <taxon>Hyphomonadales</taxon>
        <taxon>Hyphomonadaceae</taxon>
        <taxon>Hyphomonas</taxon>
    </lineage>
</organism>
<reference evidence="5 6" key="1">
    <citation type="journal article" date="2018" name="Nat. Biotechnol.">
        <title>A standardized bacterial taxonomy based on genome phylogeny substantially revises the tree of life.</title>
        <authorList>
            <person name="Parks D.H."/>
            <person name="Chuvochina M."/>
            <person name="Waite D.W."/>
            <person name="Rinke C."/>
            <person name="Skarshewski A."/>
            <person name="Chaumeil P.A."/>
            <person name="Hugenholtz P."/>
        </authorList>
    </citation>
    <scope>NUCLEOTIDE SEQUENCE [LARGE SCALE GENOMIC DNA]</scope>
    <source>
        <strain evidence="5">UBA8557</strain>
    </source>
</reference>
<sequence>MTSTDKKVGYLPESVRPEYTPLSAAEGVEAALRVLEGRWKILILFHLFGERLMRFSDLERAIPAVSQKMLIQQLRKLEADGLVRRIVHPEVPPRVEYCLTDWGEKLCPALDALLLWGERKPEGEA</sequence>
<proteinExistence type="predicted"/>
<dbReference type="Proteomes" id="UP000259173">
    <property type="component" value="Unassembled WGS sequence"/>
</dbReference>
<evidence type="ECO:0000313" key="6">
    <source>
        <dbReference type="Proteomes" id="UP000259173"/>
    </source>
</evidence>
<dbReference type="SUPFAM" id="SSF46785">
    <property type="entry name" value="Winged helix' DNA-binding domain"/>
    <property type="match status" value="1"/>
</dbReference>
<evidence type="ECO:0000256" key="2">
    <source>
        <dbReference type="ARBA" id="ARBA00023125"/>
    </source>
</evidence>
<protein>
    <submittedName>
        <fullName evidence="5">MarR family transcriptional regulator</fullName>
    </submittedName>
</protein>
<dbReference type="PANTHER" id="PTHR33204">
    <property type="entry name" value="TRANSCRIPTIONAL REGULATOR, MARR FAMILY"/>
    <property type="match status" value="1"/>
</dbReference>
<dbReference type="EMBL" id="DMBR01000299">
    <property type="protein sequence ID" value="HAE94884.1"/>
    <property type="molecule type" value="Genomic_DNA"/>
</dbReference>
<dbReference type="Gene3D" id="1.10.10.10">
    <property type="entry name" value="Winged helix-like DNA-binding domain superfamily/Winged helix DNA-binding domain"/>
    <property type="match status" value="1"/>
</dbReference>
<evidence type="ECO:0000259" key="4">
    <source>
        <dbReference type="PROSITE" id="PS51118"/>
    </source>
</evidence>